<evidence type="ECO:0000256" key="1">
    <source>
        <dbReference type="ARBA" id="ARBA00004477"/>
    </source>
</evidence>
<dbReference type="PANTHER" id="PTHR31394:SF1">
    <property type="entry name" value="TRANSMEMBRANE PROTEIN 199"/>
    <property type="match status" value="1"/>
</dbReference>
<dbReference type="GO" id="GO:0070072">
    <property type="term" value="P:vacuolar proton-transporting V-type ATPase complex assembly"/>
    <property type="evidence" value="ECO:0007669"/>
    <property type="project" value="InterPro"/>
</dbReference>
<dbReference type="Pfam" id="PF11712">
    <property type="entry name" value="Vma12"/>
    <property type="match status" value="1"/>
</dbReference>
<evidence type="ECO:0000313" key="6">
    <source>
        <dbReference type="EMBL" id="WFD36144.1"/>
    </source>
</evidence>
<proteinExistence type="predicted"/>
<keyword evidence="7" id="KW-1185">Reference proteome</keyword>
<sequence length="156" mass="16485">MPVLTLSQTASARLYASAAALPPDVRDAVLSASQRGADMDTLLSGASSADLGASRRNVTISHKALLAAAKQLNAPLDELLAGSHVYHAPPKAYKRPPELDASLAQIRLAHEKAEYDRITGATEQTEQYMWAEMRETYSAIASVPHGGAAAPPPRLG</sequence>
<name>A0AAF0EVX8_9BASI</name>
<dbReference type="AlphaFoldDB" id="A0AAF0EVX8"/>
<dbReference type="InterPro" id="IPR021013">
    <property type="entry name" value="ATPase_Vma12"/>
</dbReference>
<organism evidence="6 7">
    <name type="scientific">Malassezia cuniculi</name>
    <dbReference type="NCBI Taxonomy" id="948313"/>
    <lineage>
        <taxon>Eukaryota</taxon>
        <taxon>Fungi</taxon>
        <taxon>Dikarya</taxon>
        <taxon>Basidiomycota</taxon>
        <taxon>Ustilaginomycotina</taxon>
        <taxon>Malasseziomycetes</taxon>
        <taxon>Malasseziales</taxon>
        <taxon>Malasseziaceae</taxon>
        <taxon>Malassezia</taxon>
    </lineage>
</organism>
<reference evidence="6" key="1">
    <citation type="submission" date="2023-03" db="EMBL/GenBank/DDBJ databases">
        <title>Mating type loci evolution in Malassezia.</title>
        <authorList>
            <person name="Coelho M.A."/>
        </authorList>
    </citation>
    <scope>NUCLEOTIDE SEQUENCE</scope>
    <source>
        <strain evidence="6">CBS 11721</strain>
    </source>
</reference>
<accession>A0AAF0EVX8</accession>
<evidence type="ECO:0000313" key="7">
    <source>
        <dbReference type="Proteomes" id="UP001219933"/>
    </source>
</evidence>
<comment type="subcellular location">
    <subcellularLocation>
        <location evidence="1">Endoplasmic reticulum membrane</location>
        <topology evidence="1">Multi-pass membrane protein</topology>
    </subcellularLocation>
</comment>
<dbReference type="GO" id="GO:0005789">
    <property type="term" value="C:endoplasmic reticulum membrane"/>
    <property type="evidence" value="ECO:0007669"/>
    <property type="project" value="UniProtKB-SubCell"/>
</dbReference>
<dbReference type="PANTHER" id="PTHR31394">
    <property type="entry name" value="TRANSMEMBRANE PROTEIN 199"/>
    <property type="match status" value="1"/>
</dbReference>
<dbReference type="EMBL" id="CP119880">
    <property type="protein sequence ID" value="WFD36144.1"/>
    <property type="molecule type" value="Genomic_DNA"/>
</dbReference>
<keyword evidence="3" id="KW-0256">Endoplasmic reticulum</keyword>
<evidence type="ECO:0000256" key="2">
    <source>
        <dbReference type="ARBA" id="ARBA00022692"/>
    </source>
</evidence>
<keyword evidence="4" id="KW-1133">Transmembrane helix</keyword>
<dbReference type="Proteomes" id="UP001219933">
    <property type="component" value="Chromosome 4"/>
</dbReference>
<protein>
    <submittedName>
        <fullName evidence="6">Uncharacterized protein</fullName>
    </submittedName>
</protein>
<evidence type="ECO:0000256" key="4">
    <source>
        <dbReference type="ARBA" id="ARBA00022989"/>
    </source>
</evidence>
<gene>
    <name evidence="6" type="ORF">MCUN1_003019</name>
</gene>
<keyword evidence="2" id="KW-0812">Transmembrane</keyword>
<evidence type="ECO:0000256" key="5">
    <source>
        <dbReference type="ARBA" id="ARBA00023136"/>
    </source>
</evidence>
<evidence type="ECO:0000256" key="3">
    <source>
        <dbReference type="ARBA" id="ARBA00022824"/>
    </source>
</evidence>
<keyword evidence="5" id="KW-0472">Membrane</keyword>